<dbReference type="Gene3D" id="3.90.550.10">
    <property type="entry name" value="Spore Coat Polysaccharide Biosynthesis Protein SpsA, Chain A"/>
    <property type="match status" value="1"/>
</dbReference>
<dbReference type="GO" id="GO:0008168">
    <property type="term" value="F:methyltransferase activity"/>
    <property type="evidence" value="ECO:0007669"/>
    <property type="project" value="UniProtKB-KW"/>
</dbReference>
<proteinExistence type="predicted"/>
<comment type="caution">
    <text evidence="1">The sequence shown here is derived from an EMBL/GenBank/DDBJ whole genome shotgun (WGS) entry which is preliminary data.</text>
</comment>
<accession>A0A3E2NMQ8</accession>
<dbReference type="InterPro" id="IPR027612">
    <property type="entry name" value="Put_MTase_LIC12133"/>
</dbReference>
<dbReference type="RefSeq" id="WP_117384257.1">
    <property type="nucleotide sequence ID" value="NZ_QWDE01000003.1"/>
</dbReference>
<keyword evidence="1" id="KW-0489">Methyltransferase</keyword>
<dbReference type="SUPFAM" id="SSF53448">
    <property type="entry name" value="Nucleotide-diphospho-sugar transferases"/>
    <property type="match status" value="1"/>
</dbReference>
<dbReference type="OrthoDB" id="9785375at2"/>
<dbReference type="GO" id="GO:0032259">
    <property type="term" value="P:methylation"/>
    <property type="evidence" value="ECO:0007669"/>
    <property type="project" value="UniProtKB-KW"/>
</dbReference>
<keyword evidence="2" id="KW-1185">Reference proteome</keyword>
<evidence type="ECO:0000313" key="1">
    <source>
        <dbReference type="EMBL" id="RFZ82233.1"/>
    </source>
</evidence>
<dbReference type="InterPro" id="IPR029044">
    <property type="entry name" value="Nucleotide-diphossugar_trans"/>
</dbReference>
<dbReference type="NCBIfam" id="TIGR04325">
    <property type="entry name" value="MTase_LIC12133"/>
    <property type="match status" value="1"/>
</dbReference>
<gene>
    <name evidence="1" type="ORF">DYU05_16590</name>
</gene>
<dbReference type="AlphaFoldDB" id="A0A3E2NMQ8"/>
<keyword evidence="1" id="KW-0808">Transferase</keyword>
<dbReference type="EC" id="2.1.1.-" evidence="1"/>
<name>A0A3E2NMQ8_9SPHI</name>
<sequence>MPLAPIVLFVYSRPEHTRQVLTALAANELANDSTLYIFADGAKHDADAEALKNIEETRKVIREKQWCREVFITESVANKGLAGSVISGVTQVVNKHGAVIVLEDDLITSRYFLRFMNEALTTYREEQNVLSIGALNFFAADDAVSDTFFVPIPDCWGWATWADRWQLFEPNPQKLLNQLREQGLISKFNLHGAYRFEDMLIDQIKGNVNSWAIRWQAVAYLENKLTLYPKHSVTKNIGFGAGGTHGGNDQYTGKIKFAETPVKVKKLLVAENESITRKMIEGYREVTLPSQKAKAKRAIREQVKQLIPPGLSSLYRKARPHKGSSVMWAGNYKNWEEAQKETSGYEDASILQKTKAAILKVKNGEAAGERDSVLFDKVPYSWPAIAGLLKATAENDNKLNVIDFGGALGSSYFQFKAIAPFGAKLQWTVVEQPAYVDPGNADVADGVLNFAYTIDEALQNNKANVLLLSSVLQYLPNPYGFVASLSSYNFKYILIDRTSFIAGNEQRLTIQNVPSSIHRASYACWFFNEEVFIAVFKNNYQLIADFDSHIDYPSKAEDGAKLYWKGFLFKLNEA</sequence>
<protein>
    <submittedName>
        <fullName evidence="1">Methyltransferase, TIGR04325 family</fullName>
        <ecNumber evidence="1">2.1.1.-</ecNumber>
    </submittedName>
</protein>
<reference evidence="1 2" key="1">
    <citation type="submission" date="2018-08" db="EMBL/GenBank/DDBJ databases">
        <title>Mucilaginibacter terrae sp. nov., isolated from manganese diggings.</title>
        <authorList>
            <person name="Huang Y."/>
            <person name="Zhou Z."/>
        </authorList>
    </citation>
    <scope>NUCLEOTIDE SEQUENCE [LARGE SCALE GENOMIC DNA]</scope>
    <source>
        <strain evidence="1 2">ZH6</strain>
    </source>
</reference>
<dbReference type="Proteomes" id="UP000260823">
    <property type="component" value="Unassembled WGS sequence"/>
</dbReference>
<organism evidence="1 2">
    <name type="scientific">Mucilaginibacter terrenus</name>
    <dbReference type="NCBI Taxonomy" id="2482727"/>
    <lineage>
        <taxon>Bacteria</taxon>
        <taxon>Pseudomonadati</taxon>
        <taxon>Bacteroidota</taxon>
        <taxon>Sphingobacteriia</taxon>
        <taxon>Sphingobacteriales</taxon>
        <taxon>Sphingobacteriaceae</taxon>
        <taxon>Mucilaginibacter</taxon>
    </lineage>
</organism>
<evidence type="ECO:0000313" key="2">
    <source>
        <dbReference type="Proteomes" id="UP000260823"/>
    </source>
</evidence>
<dbReference type="EMBL" id="QWDE01000003">
    <property type="protein sequence ID" value="RFZ82233.1"/>
    <property type="molecule type" value="Genomic_DNA"/>
</dbReference>